<dbReference type="InterPro" id="IPR028082">
    <property type="entry name" value="Peripla_BP_I"/>
</dbReference>
<dbReference type="PANTHER" id="PTHR47628:SF1">
    <property type="entry name" value="ALIPHATIC AMIDASE EXPRESSION-REGULATING PROTEIN"/>
    <property type="match status" value="1"/>
</dbReference>
<name>A0A7V7PMY0_9HYPH</name>
<accession>A0A7V7PMY0</accession>
<evidence type="ECO:0000256" key="1">
    <source>
        <dbReference type="SAM" id="SignalP"/>
    </source>
</evidence>
<organism evidence="2 3">
    <name type="scientific">Plantimonas leprariae</name>
    <dbReference type="NCBI Taxonomy" id="2615207"/>
    <lineage>
        <taxon>Bacteria</taxon>
        <taxon>Pseudomonadati</taxon>
        <taxon>Pseudomonadota</taxon>
        <taxon>Alphaproteobacteria</taxon>
        <taxon>Hyphomicrobiales</taxon>
        <taxon>Aurantimonadaceae</taxon>
        <taxon>Plantimonas</taxon>
    </lineage>
</organism>
<comment type="caution">
    <text evidence="2">The sequence shown here is derived from an EMBL/GenBank/DDBJ whole genome shotgun (WGS) entry which is preliminary data.</text>
</comment>
<dbReference type="InterPro" id="IPR017777">
    <property type="entry name" value="ABC_urea-bd_UrtA"/>
</dbReference>
<dbReference type="Pfam" id="PF13433">
    <property type="entry name" value="Peripla_BP_5"/>
    <property type="match status" value="1"/>
</dbReference>
<gene>
    <name evidence="2" type="primary">urtA</name>
    <name evidence="2" type="ORF">F6X38_15985</name>
</gene>
<feature type="signal peptide" evidence="1">
    <location>
        <begin position="1"/>
        <end position="24"/>
    </location>
</feature>
<evidence type="ECO:0000313" key="2">
    <source>
        <dbReference type="EMBL" id="KAB0678524.1"/>
    </source>
</evidence>
<dbReference type="Gene3D" id="3.40.50.2300">
    <property type="match status" value="2"/>
</dbReference>
<protein>
    <submittedName>
        <fullName evidence="2">Urea ABC transporter substrate-binding protein</fullName>
    </submittedName>
</protein>
<evidence type="ECO:0000313" key="3">
    <source>
        <dbReference type="Proteomes" id="UP000432089"/>
    </source>
</evidence>
<dbReference type="CDD" id="cd06355">
    <property type="entry name" value="PBP1_FmdD-like"/>
    <property type="match status" value="1"/>
</dbReference>
<proteinExistence type="predicted"/>
<dbReference type="NCBIfam" id="TIGR03407">
    <property type="entry name" value="urea_ABC_UrtA"/>
    <property type="match status" value="1"/>
</dbReference>
<keyword evidence="1" id="KW-0732">Signal</keyword>
<dbReference type="Proteomes" id="UP000432089">
    <property type="component" value="Unassembled WGS sequence"/>
</dbReference>
<feature type="chain" id="PRO_5031498071" evidence="1">
    <location>
        <begin position="25"/>
        <end position="436"/>
    </location>
</feature>
<keyword evidence="3" id="KW-1185">Reference proteome</keyword>
<dbReference type="EMBL" id="VZDO01000013">
    <property type="protein sequence ID" value="KAB0678524.1"/>
    <property type="molecule type" value="Genomic_DNA"/>
</dbReference>
<dbReference type="SUPFAM" id="SSF53822">
    <property type="entry name" value="Periplasmic binding protein-like I"/>
    <property type="match status" value="1"/>
</dbReference>
<reference evidence="2 3" key="1">
    <citation type="submission" date="2019-09" db="EMBL/GenBank/DDBJ databases">
        <title>YIM 132180 draft genome.</title>
        <authorList>
            <person name="Zhang K."/>
        </authorList>
    </citation>
    <scope>NUCLEOTIDE SEQUENCE [LARGE SCALE GENOMIC DNA]</scope>
    <source>
        <strain evidence="2 3">YIM 132180</strain>
    </source>
</reference>
<dbReference type="PANTHER" id="PTHR47628">
    <property type="match status" value="1"/>
</dbReference>
<dbReference type="AlphaFoldDB" id="A0A7V7PMY0"/>
<sequence length="436" mass="47206">MKWRHLGILGAAVLSSMMASAAFAEDASGDTIKVGILHSLSGTMAISETTLKDAMLMLIDEQNKKGGLLGKKLEAVVVDPASDWPLFAEKARQLVAQDKVAATFGCWTSVSRKSVLPVFKELNSILFYPVQYEGEESERNVFYTGAAPNQQAIPAVDYLMNEGVQRWVLEGTDYVYPRTTNKILEAYLKSKGVAAADIKVNYTPFGFSDWQTEVSAIKDFGAAGKKTAVVSTVNGDANVPFYKELANQGVSAEDVPVMAFSVGEEELAGIDTKPLVGHLAAWNYFQSVDTPENAEFIKTWHAFIKNDKRVTNDPMEAHYIGFNMWVKAVEKAGTTDPDAVIDAMVGVSVPNLSGGYSSMGANHHITKPVLIGEIQDDGQFQTVYETPGLVLGDEWSDYLPESAPLISDWRKPMNCGNFNTATGKCGGAGEKAASSN</sequence>